<dbReference type="EMBL" id="CP001047">
    <property type="protein sequence ID" value="ACF07200.1"/>
    <property type="molecule type" value="Genomic_DNA"/>
</dbReference>
<dbReference type="SMART" id="SM00530">
    <property type="entry name" value="HTH_XRE"/>
    <property type="match status" value="1"/>
</dbReference>
<reference evidence="2 3" key="1">
    <citation type="journal article" date="2008" name="Infect. Immun.">
        <title>Genome of Mycoplasma arthritidis.</title>
        <authorList>
            <person name="Dybvig K."/>
            <person name="Zuhua C."/>
            <person name="Lao P."/>
            <person name="Jordan D.S."/>
            <person name="French C.T."/>
            <person name="Tu A.H."/>
            <person name="Loraine A.E."/>
        </authorList>
    </citation>
    <scope>NUCLEOTIDE SEQUENCE [LARGE SCALE GENOMIC DNA]</scope>
    <source>
        <strain evidence="2 3">158L3-1</strain>
    </source>
</reference>
<dbReference type="RefSeq" id="WP_012498157.1">
    <property type="nucleotide sequence ID" value="NC_011025.1"/>
</dbReference>
<dbReference type="KEGG" id="mat:MARTH_orf310"/>
<name>B3PME8_META1</name>
<evidence type="ECO:0000313" key="2">
    <source>
        <dbReference type="EMBL" id="ACF07200.1"/>
    </source>
</evidence>
<organism evidence="2 3">
    <name type="scientific">Metamycoplasma arthritidis (strain 158L3-1)</name>
    <name type="common">Mycoplasma arthritidis</name>
    <dbReference type="NCBI Taxonomy" id="243272"/>
    <lineage>
        <taxon>Bacteria</taxon>
        <taxon>Bacillati</taxon>
        <taxon>Mycoplasmatota</taxon>
        <taxon>Mycoplasmoidales</taxon>
        <taxon>Metamycoplasmataceae</taxon>
        <taxon>Metamycoplasma</taxon>
    </lineage>
</organism>
<dbReference type="Gene3D" id="1.10.260.40">
    <property type="entry name" value="lambda repressor-like DNA-binding domains"/>
    <property type="match status" value="1"/>
</dbReference>
<dbReference type="SUPFAM" id="SSF47413">
    <property type="entry name" value="lambda repressor-like DNA-binding domains"/>
    <property type="match status" value="1"/>
</dbReference>
<dbReference type="AlphaFoldDB" id="B3PME8"/>
<dbReference type="STRING" id="243272.MARTH_orf310"/>
<protein>
    <recommendedName>
        <fullName evidence="1">HTH cro/C1-type domain-containing protein</fullName>
    </recommendedName>
</protein>
<dbReference type="HOGENOM" id="CLU_762501_0_0_14"/>
<gene>
    <name evidence="2" type="ordered locus">MARTH_orf310</name>
</gene>
<dbReference type="InterPro" id="IPR001387">
    <property type="entry name" value="Cro/C1-type_HTH"/>
</dbReference>
<dbReference type="Proteomes" id="UP000008812">
    <property type="component" value="Chromosome"/>
</dbReference>
<dbReference type="PROSITE" id="PS50943">
    <property type="entry name" value="HTH_CROC1"/>
    <property type="match status" value="1"/>
</dbReference>
<accession>B3PME8</accession>
<proteinExistence type="predicted"/>
<dbReference type="CDD" id="cd00093">
    <property type="entry name" value="HTH_XRE"/>
    <property type="match status" value="1"/>
</dbReference>
<keyword evidence="3" id="KW-1185">Reference proteome</keyword>
<dbReference type="GO" id="GO:0003677">
    <property type="term" value="F:DNA binding"/>
    <property type="evidence" value="ECO:0007669"/>
    <property type="project" value="InterPro"/>
</dbReference>
<dbReference type="InterPro" id="IPR010982">
    <property type="entry name" value="Lambda_DNA-bd_dom_sf"/>
</dbReference>
<evidence type="ECO:0000313" key="3">
    <source>
        <dbReference type="Proteomes" id="UP000008812"/>
    </source>
</evidence>
<dbReference type="eggNOG" id="ENOG5032EFI">
    <property type="taxonomic scope" value="Bacteria"/>
</dbReference>
<evidence type="ECO:0000259" key="1">
    <source>
        <dbReference type="PROSITE" id="PS50943"/>
    </source>
</evidence>
<feature type="domain" description="HTH cro/C1-type" evidence="1">
    <location>
        <begin position="24"/>
        <end position="79"/>
    </location>
</feature>
<sequence length="363" mass="42578">MPSSSKFFDMSKIEVHSKMFSDELKYYLKKYRMTQKELSLRLNLSVKHINSILNNDVLDISVNVLEGLEYVFHLEPGLLTAIYHVYTNIRASKRKSSQGETVEEQLKAFGINFLIEHPELSLPFGVSVTDEMPLHIKLMMLKKFYGVMNLETYRTYLKERVLADKNKYYNKPNSYIWIRFCELSVDSEYNNVGVFRRTTFTSIIRKILNLMSAPNVRFNDKIDEIKSYLETKGIILVAKPFIENSGICGITLKKGGRRYIFLSDMRHSESHIFFSLLHEIVHCYFPSYNEDQIDEKVIKEYRAWEKSVNTNYKAIYDAIVAIEQCKIFQKQSPNADTSAIWDYVLTKHPYVSFQDEDRESDIE</sequence>